<feature type="region of interest" description="Disordered" evidence="1">
    <location>
        <begin position="1"/>
        <end position="127"/>
    </location>
</feature>
<reference evidence="3" key="1">
    <citation type="submission" date="2021-07" db="EMBL/GenBank/DDBJ databases">
        <authorList>
            <person name="Durling M."/>
        </authorList>
    </citation>
    <scope>NUCLEOTIDE SEQUENCE</scope>
</reference>
<dbReference type="GO" id="GO:0005634">
    <property type="term" value="C:nucleus"/>
    <property type="evidence" value="ECO:0007669"/>
    <property type="project" value="TreeGrafter"/>
</dbReference>
<sequence>MARLNSKCSDDESPDTGRLVKGPEKGKAVTGKQGSQRVTPTANKSSGSSRNGAGTKNEDGESLSGRTATKPKKRILKPKVENPLLRPLTNSRTTSTSTASEVAVRRPNSAAFVEERDSFERPRRKEKERVVIEISESEEDTNLGGFIVSDDCVDSTFCEEEEVGIIEDDEEESFVEKKREPPKSVRRLVRGRRERTPDHELQKLDDSPPVKLKTEKRELDLEFGMRNLGLGPKKENPRDTSKRASDNLPSTKPKSIQGATKSEKSIRGKSDSNSNVRDALLVLDSEDESELDLGRKMKTLAISKDEEKKLPKYKTKNLNSGPPKEIDKPKKKPTSESDMEDPFTLRYSPSQNKPRKITKETRFTTPPSSPELRPTSPYKKTAIIPDTPHRQSSDAFWNQEVINDWNDEYSPRKTIKPTAKAKPIDDSARPLILSPTKKTLAAKGRLIKDAKKAFSEKKHAIAEAFLDELDEKITQGKVSELAKSTGGIKIVWSKKLNTTAGRANWKRETIKSSMGAQPIHRHYASIELAEKVIDDEDRLLNVIAHEFCHLANFMISNIKTNPHGKEFKAWASKCSAIFGDRGIEVTTKHSYTIDYKYIWTCEHCGLEFKRHSKSIDPKRHQCGACKNKLVQTKPVPRKETRGVSGYQAFVKEHMKIIREQNPGSPQKEIMTLVGKKYQEFKASKLGAGLGETEEAMSSKEGTPADDDATESVVRKLDFLDLTDS</sequence>
<dbReference type="GO" id="GO:0006950">
    <property type="term" value="P:response to stress"/>
    <property type="evidence" value="ECO:0007669"/>
    <property type="project" value="UniProtKB-ARBA"/>
</dbReference>
<dbReference type="Gene3D" id="1.10.30.10">
    <property type="entry name" value="High mobility group box domain"/>
    <property type="match status" value="1"/>
</dbReference>
<evidence type="ECO:0000313" key="3">
    <source>
        <dbReference type="EMBL" id="CAG8971056.1"/>
    </source>
</evidence>
<organism evidence="3 4">
    <name type="scientific">Hymenoscyphus albidus</name>
    <dbReference type="NCBI Taxonomy" id="595503"/>
    <lineage>
        <taxon>Eukaryota</taxon>
        <taxon>Fungi</taxon>
        <taxon>Dikarya</taxon>
        <taxon>Ascomycota</taxon>
        <taxon>Pezizomycotina</taxon>
        <taxon>Leotiomycetes</taxon>
        <taxon>Helotiales</taxon>
        <taxon>Helotiaceae</taxon>
        <taxon>Hymenoscyphus</taxon>
    </lineage>
</organism>
<protein>
    <recommendedName>
        <fullName evidence="2">SprT-like domain-containing protein</fullName>
    </recommendedName>
</protein>
<feature type="compositionally biased region" description="Low complexity" evidence="1">
    <location>
        <begin position="89"/>
        <end position="100"/>
    </location>
</feature>
<name>A0A9N9Q2I7_9HELO</name>
<dbReference type="SMART" id="SM00731">
    <property type="entry name" value="SprT"/>
    <property type="match status" value="1"/>
</dbReference>
<dbReference type="AlphaFoldDB" id="A0A9N9Q2I7"/>
<dbReference type="OrthoDB" id="20772at2759"/>
<feature type="compositionally biased region" description="Polar residues" evidence="1">
    <location>
        <begin position="32"/>
        <end position="54"/>
    </location>
</feature>
<feature type="region of interest" description="Disordered" evidence="1">
    <location>
        <begin position="688"/>
        <end position="710"/>
    </location>
</feature>
<dbReference type="InterPro" id="IPR036910">
    <property type="entry name" value="HMG_box_dom_sf"/>
</dbReference>
<dbReference type="Pfam" id="PF10263">
    <property type="entry name" value="SprT-like"/>
    <property type="match status" value="1"/>
</dbReference>
<feature type="compositionally biased region" description="Basic and acidic residues" evidence="1">
    <location>
        <begin position="261"/>
        <end position="270"/>
    </location>
</feature>
<feature type="region of interest" description="Disordered" evidence="1">
    <location>
        <begin position="168"/>
        <end position="379"/>
    </location>
</feature>
<dbReference type="PANTHER" id="PTHR23099">
    <property type="entry name" value="TRANSCRIPTIONAL REGULATOR"/>
    <property type="match status" value="1"/>
</dbReference>
<dbReference type="PANTHER" id="PTHR23099:SF0">
    <property type="entry name" value="GERM CELL NUCLEAR ACIDIC PROTEIN"/>
    <property type="match status" value="1"/>
</dbReference>
<comment type="caution">
    <text evidence="3">The sequence shown here is derived from an EMBL/GenBank/DDBJ whole genome shotgun (WGS) entry which is preliminary data.</text>
</comment>
<feature type="compositionally biased region" description="Basic and acidic residues" evidence="1">
    <location>
        <begin position="194"/>
        <end position="220"/>
    </location>
</feature>
<dbReference type="SUPFAM" id="SSF47095">
    <property type="entry name" value="HMG-box"/>
    <property type="match status" value="1"/>
</dbReference>
<accession>A0A9N9Q2I7</accession>
<dbReference type="Proteomes" id="UP000701801">
    <property type="component" value="Unassembled WGS sequence"/>
</dbReference>
<keyword evidence="4" id="KW-1185">Reference proteome</keyword>
<feature type="compositionally biased region" description="Basic residues" evidence="1">
    <location>
        <begin position="184"/>
        <end position="193"/>
    </location>
</feature>
<dbReference type="EMBL" id="CAJVRM010000006">
    <property type="protein sequence ID" value="CAG8971056.1"/>
    <property type="molecule type" value="Genomic_DNA"/>
</dbReference>
<feature type="compositionally biased region" description="Polar residues" evidence="1">
    <location>
        <begin position="247"/>
        <end position="260"/>
    </location>
</feature>
<evidence type="ECO:0000259" key="2">
    <source>
        <dbReference type="SMART" id="SM00731"/>
    </source>
</evidence>
<feature type="domain" description="SprT-like" evidence="2">
    <location>
        <begin position="467"/>
        <end position="632"/>
    </location>
</feature>
<gene>
    <name evidence="3" type="ORF">HYALB_00005294</name>
</gene>
<dbReference type="CDD" id="cd00084">
    <property type="entry name" value="HMG-box_SF"/>
    <property type="match status" value="1"/>
</dbReference>
<dbReference type="InterPro" id="IPR035240">
    <property type="entry name" value="SprT_Zn_ribbon"/>
</dbReference>
<feature type="compositionally biased region" description="Basic and acidic residues" evidence="1">
    <location>
        <begin position="113"/>
        <end position="127"/>
    </location>
</feature>
<feature type="compositionally biased region" description="Basic and acidic residues" evidence="1">
    <location>
        <begin position="174"/>
        <end position="183"/>
    </location>
</feature>
<dbReference type="InterPro" id="IPR006640">
    <property type="entry name" value="SprT-like_domain"/>
</dbReference>
<proteinExistence type="predicted"/>
<evidence type="ECO:0000256" key="1">
    <source>
        <dbReference type="SAM" id="MobiDB-lite"/>
    </source>
</evidence>
<evidence type="ECO:0000313" key="4">
    <source>
        <dbReference type="Proteomes" id="UP000701801"/>
    </source>
</evidence>
<dbReference type="Pfam" id="PF17283">
    <property type="entry name" value="Zn_ribbon_SprT"/>
    <property type="match status" value="1"/>
</dbReference>
<feature type="compositionally biased region" description="Basic and acidic residues" evidence="1">
    <location>
        <begin position="232"/>
        <end position="245"/>
    </location>
</feature>